<keyword evidence="1" id="KW-0175">Coiled coil</keyword>
<reference evidence="2" key="1">
    <citation type="submission" date="2025-08" db="UniProtKB">
        <authorList>
            <consortium name="Ensembl"/>
        </authorList>
    </citation>
    <scope>IDENTIFICATION</scope>
</reference>
<feature type="coiled-coil region" evidence="1">
    <location>
        <begin position="223"/>
        <end position="333"/>
    </location>
</feature>
<accession>A0A8C4PWC1</accession>
<dbReference type="AlphaFoldDB" id="A0A8C4PWC1"/>
<dbReference type="Ensembl" id="ENSEBUT00000000731.1">
    <property type="protein sequence ID" value="ENSEBUP00000000434.1"/>
    <property type="gene ID" value="ENSEBUG00000000570.1"/>
</dbReference>
<keyword evidence="3" id="KW-1185">Reference proteome</keyword>
<evidence type="ECO:0000256" key="1">
    <source>
        <dbReference type="SAM" id="Coils"/>
    </source>
</evidence>
<dbReference type="GeneTree" id="ENSGT00980000199182"/>
<dbReference type="Proteomes" id="UP000694388">
    <property type="component" value="Unplaced"/>
</dbReference>
<feature type="coiled-coil region" evidence="1">
    <location>
        <begin position="105"/>
        <end position="149"/>
    </location>
</feature>
<name>A0A8C4PWC1_EPTBU</name>
<organism evidence="2 3">
    <name type="scientific">Eptatretus burgeri</name>
    <name type="common">Inshore hagfish</name>
    <dbReference type="NCBI Taxonomy" id="7764"/>
    <lineage>
        <taxon>Eukaryota</taxon>
        <taxon>Metazoa</taxon>
        <taxon>Chordata</taxon>
        <taxon>Craniata</taxon>
        <taxon>Vertebrata</taxon>
        <taxon>Cyclostomata</taxon>
        <taxon>Myxini</taxon>
        <taxon>Myxiniformes</taxon>
        <taxon>Myxinidae</taxon>
        <taxon>Eptatretinae</taxon>
        <taxon>Eptatretus</taxon>
    </lineage>
</organism>
<reference evidence="2" key="2">
    <citation type="submission" date="2025-09" db="UniProtKB">
        <authorList>
            <consortium name="Ensembl"/>
        </authorList>
    </citation>
    <scope>IDENTIFICATION</scope>
</reference>
<sequence>MERSAKASTYQEGCCNPELVWSSHWNSFPELGLPHPGTSGETLHDSELQMLLMDERKRCQHHKSNYIFLKTQYTQLQQAMNDGEADVGEMLIEHAEAQAEKRQIFEELTAKLKAKTIEANELRNNVLTVHDLEVLKAEIKNEVEDSLKETLTKREEEIVHCRDGLNKLRDENCLLNTEFNLQQQLNARRQEKIQLKHDSELTHLRMKCKQECQRAEQSYMQCVDALKNENFLLNQRLTSLQEELADERITVEREQRKSAHQLKDTQAKLNAAELRGQKIRERVEQMENEERNFEEQKLQLLSKLRHAEQEIRMQHLQFEAAQTRTQLEQAKQIAALRMELSLQ</sequence>
<proteinExistence type="predicted"/>
<evidence type="ECO:0000313" key="3">
    <source>
        <dbReference type="Proteomes" id="UP000694388"/>
    </source>
</evidence>
<evidence type="ECO:0000313" key="2">
    <source>
        <dbReference type="Ensembl" id="ENSEBUP00000000434.1"/>
    </source>
</evidence>
<protein>
    <submittedName>
        <fullName evidence="2">Uncharacterized protein</fullName>
    </submittedName>
</protein>